<evidence type="ECO:0000313" key="1">
    <source>
        <dbReference type="EMBL" id="EDM10915.1"/>
    </source>
</evidence>
<sequence>MVEALEANASSRRELVELAGEQVLGPGLRVWPLWPQSWPVGGGAKGCGCLFKCGQDFLLHSLIALISPASGERGQTVKITE</sequence>
<evidence type="ECO:0000313" key="2">
    <source>
        <dbReference type="Proteomes" id="UP000234681"/>
    </source>
</evidence>
<gene>
    <name evidence="1" type="ORF">rCG_63606</name>
</gene>
<protein>
    <submittedName>
        <fullName evidence="1">RCG63606</fullName>
    </submittedName>
</protein>
<reference evidence="2" key="1">
    <citation type="submission" date="2005-09" db="EMBL/GenBank/DDBJ databases">
        <authorList>
            <person name="Mural R.J."/>
            <person name="Li P.W."/>
            <person name="Adams M.D."/>
            <person name="Amanatides P.G."/>
            <person name="Baden-Tillson H."/>
            <person name="Barnstead M."/>
            <person name="Chin S.H."/>
            <person name="Dew I."/>
            <person name="Evans C.A."/>
            <person name="Ferriera S."/>
            <person name="Flanigan M."/>
            <person name="Fosler C."/>
            <person name="Glodek A."/>
            <person name="Gu Z."/>
            <person name="Holt R.A."/>
            <person name="Jennings D."/>
            <person name="Kraft C.L."/>
            <person name="Lu F."/>
            <person name="Nguyen T."/>
            <person name="Nusskern D.R."/>
            <person name="Pfannkoch C.M."/>
            <person name="Sitter C."/>
            <person name="Sutton G.G."/>
            <person name="Venter J.C."/>
            <person name="Wang Z."/>
            <person name="Woodage T."/>
            <person name="Zheng X.H."/>
            <person name="Zhong F."/>
        </authorList>
    </citation>
    <scope>NUCLEOTIDE SEQUENCE [LARGE SCALE GENOMIC DNA]</scope>
    <source>
        <strain>BN</strain>
        <strain evidence="2">Sprague-Dawley</strain>
    </source>
</reference>
<dbReference type="AlphaFoldDB" id="A6JMQ3"/>
<organism evidence="1 2">
    <name type="scientific">Rattus norvegicus</name>
    <name type="common">Rat</name>
    <dbReference type="NCBI Taxonomy" id="10116"/>
    <lineage>
        <taxon>Eukaryota</taxon>
        <taxon>Metazoa</taxon>
        <taxon>Chordata</taxon>
        <taxon>Craniata</taxon>
        <taxon>Vertebrata</taxon>
        <taxon>Euteleostomi</taxon>
        <taxon>Mammalia</taxon>
        <taxon>Eutheria</taxon>
        <taxon>Euarchontoglires</taxon>
        <taxon>Glires</taxon>
        <taxon>Rodentia</taxon>
        <taxon>Myomorpha</taxon>
        <taxon>Muroidea</taxon>
        <taxon>Muridae</taxon>
        <taxon>Murinae</taxon>
        <taxon>Rattus</taxon>
    </lineage>
</organism>
<accession>A6JMQ3</accession>
<proteinExistence type="predicted"/>
<name>A6JMQ3_RAT</name>
<dbReference type="Proteomes" id="UP000234681">
    <property type="component" value="Chromosome X"/>
</dbReference>
<dbReference type="EMBL" id="CH473991">
    <property type="protein sequence ID" value="EDM10915.1"/>
    <property type="molecule type" value="Genomic_DNA"/>
</dbReference>